<accession>A0A327S8B0</accession>
<dbReference type="AlphaFoldDB" id="A0A327S8B0"/>
<comment type="caution">
    <text evidence="6">The sequence shown here is derived from an EMBL/GenBank/DDBJ whole genome shotgun (WGS) entry which is preliminary data.</text>
</comment>
<organism evidence="6 7">
    <name type="scientific">Pedobacter cryoconitis</name>
    <dbReference type="NCBI Taxonomy" id="188932"/>
    <lineage>
        <taxon>Bacteria</taxon>
        <taxon>Pseudomonadati</taxon>
        <taxon>Bacteroidota</taxon>
        <taxon>Sphingobacteriia</taxon>
        <taxon>Sphingobacteriales</taxon>
        <taxon>Sphingobacteriaceae</taxon>
        <taxon>Pedobacter</taxon>
    </lineage>
</organism>
<dbReference type="GO" id="GO:0016020">
    <property type="term" value="C:membrane"/>
    <property type="evidence" value="ECO:0007669"/>
    <property type="project" value="UniProtKB-SubCell"/>
</dbReference>
<proteinExistence type="predicted"/>
<feature type="transmembrane region" description="Helical" evidence="5">
    <location>
        <begin position="68"/>
        <end position="86"/>
    </location>
</feature>
<evidence type="ECO:0000313" key="7">
    <source>
        <dbReference type="Proteomes" id="UP000249754"/>
    </source>
</evidence>
<keyword evidence="4 5" id="KW-0472">Membrane</keyword>
<dbReference type="OrthoDB" id="795613at2"/>
<evidence type="ECO:0000256" key="2">
    <source>
        <dbReference type="ARBA" id="ARBA00022692"/>
    </source>
</evidence>
<protein>
    <submittedName>
        <fullName evidence="6">Holin family protein</fullName>
    </submittedName>
</protein>
<dbReference type="InterPro" id="IPR006480">
    <property type="entry name" value="Phage_holin_4_1"/>
</dbReference>
<keyword evidence="3 5" id="KW-1133">Transmembrane helix</keyword>
<keyword evidence="2 5" id="KW-0812">Transmembrane</keyword>
<evidence type="ECO:0000256" key="1">
    <source>
        <dbReference type="ARBA" id="ARBA00004141"/>
    </source>
</evidence>
<dbReference type="RefSeq" id="WP_111635564.1">
    <property type="nucleotide sequence ID" value="NZ_QLLR01000028.1"/>
</dbReference>
<dbReference type="Pfam" id="PF05105">
    <property type="entry name" value="Phage_holin_4_1"/>
    <property type="match status" value="1"/>
</dbReference>
<evidence type="ECO:0000313" key="6">
    <source>
        <dbReference type="EMBL" id="RAJ25008.1"/>
    </source>
</evidence>
<evidence type="ECO:0000256" key="5">
    <source>
        <dbReference type="SAM" id="Phobius"/>
    </source>
</evidence>
<gene>
    <name evidence="6" type="ORF">LY11_04195</name>
</gene>
<evidence type="ECO:0000256" key="4">
    <source>
        <dbReference type="ARBA" id="ARBA00023136"/>
    </source>
</evidence>
<reference evidence="6 7" key="1">
    <citation type="submission" date="2018-06" db="EMBL/GenBank/DDBJ databases">
        <title>Genomic Encyclopedia of Archaeal and Bacterial Type Strains, Phase II (KMG-II): from individual species to whole genera.</title>
        <authorList>
            <person name="Goeker M."/>
        </authorList>
    </citation>
    <scope>NUCLEOTIDE SEQUENCE [LARGE SCALE GENOMIC DNA]</scope>
    <source>
        <strain evidence="6 7">DSM 14825</strain>
    </source>
</reference>
<name>A0A327S8B0_9SPHI</name>
<comment type="subcellular location">
    <subcellularLocation>
        <location evidence="1">Membrane</location>
        <topology evidence="1">Multi-pass membrane protein</topology>
    </subcellularLocation>
</comment>
<feature type="transmembrane region" description="Helical" evidence="5">
    <location>
        <begin position="12"/>
        <end position="38"/>
    </location>
</feature>
<dbReference type="EMBL" id="QLLR01000028">
    <property type="protein sequence ID" value="RAJ25008.1"/>
    <property type="molecule type" value="Genomic_DNA"/>
</dbReference>
<dbReference type="Proteomes" id="UP000249754">
    <property type="component" value="Unassembled WGS sequence"/>
</dbReference>
<sequence length="142" mass="16020">MISEILKQAVVWFLKLCTFILIYITPIHSILITVYLLLSFDLVSGITKALKVGEKITAAKLKLSIIKFMYYSLGIIAAFQIDTAMISPDSLLLTRIIAGYITMVEFKSLIENISVITGRDIWMAVKDKIIDIFNLKVMKKGE</sequence>
<evidence type="ECO:0000256" key="3">
    <source>
        <dbReference type="ARBA" id="ARBA00022989"/>
    </source>
</evidence>